<dbReference type="InterPro" id="IPR012341">
    <property type="entry name" value="6hp_glycosidase-like_sf"/>
</dbReference>
<organism evidence="3 4">
    <name type="scientific">Paenibacillus residui</name>
    <dbReference type="NCBI Taxonomy" id="629724"/>
    <lineage>
        <taxon>Bacteria</taxon>
        <taxon>Bacillati</taxon>
        <taxon>Bacillota</taxon>
        <taxon>Bacilli</taxon>
        <taxon>Bacillales</taxon>
        <taxon>Paenibacillaceae</taxon>
        <taxon>Paenibacillus</taxon>
    </lineage>
</organism>
<dbReference type="Proteomes" id="UP001597120">
    <property type="component" value="Unassembled WGS sequence"/>
</dbReference>
<proteinExistence type="inferred from homology"/>
<dbReference type="InterPro" id="IPR008928">
    <property type="entry name" value="6-hairpin_glycosidase_sf"/>
</dbReference>
<dbReference type="Pfam" id="PF07221">
    <property type="entry name" value="GlcNAc_2-epim"/>
    <property type="match status" value="1"/>
</dbReference>
<sequence>MITDNWNRDALLDFYTDHLKNVLLPFWLKSVDWEDGGYFNCYDNTGAVLVSEDKYTWSQGRFVWMYAKLATSDSGIFSDAERRHFLKLAGHGALFLRKHCLLENGHCTFVMDKKGRPKVNQPGDPYDSSIFADCFVIAGLAHYASAAEDREALSFARSLHDSVTDRIARRDYHMAPYPTPEGYKSHNIPMILLNVTQELWEAAASLKDEDTDRLAGMMRNCMEEICLFMDESGVLNEMICTDNGRDDTLLGRYCNPGHVIEDMWFLIHAAQKLGLEGYVEKAVRTTKKMFELGWDEPYGGLLLFMDRLGGPPVGEAPAGLESEPMIKQIRENWDNKLWWVHSEALYTTLLCYHLTGNPEFLDDYRKVHDYTFSTFPNPDREVGEWIQIRKRNGEPIEKVVALPVKDPYHIIRNVIYIIELLRKMK</sequence>
<reference evidence="4" key="1">
    <citation type="journal article" date="2019" name="Int. J. Syst. Evol. Microbiol.">
        <title>The Global Catalogue of Microorganisms (GCM) 10K type strain sequencing project: providing services to taxonomists for standard genome sequencing and annotation.</title>
        <authorList>
            <consortium name="The Broad Institute Genomics Platform"/>
            <consortium name="The Broad Institute Genome Sequencing Center for Infectious Disease"/>
            <person name="Wu L."/>
            <person name="Ma J."/>
        </authorList>
    </citation>
    <scope>NUCLEOTIDE SEQUENCE [LARGE SCALE GENOMIC DNA]</scope>
    <source>
        <strain evidence="4">CCUG 57263</strain>
    </source>
</reference>
<evidence type="ECO:0000313" key="3">
    <source>
        <dbReference type="EMBL" id="MFD0872200.1"/>
    </source>
</evidence>
<dbReference type="PANTHER" id="PTHR15108">
    <property type="entry name" value="N-ACYLGLUCOSAMINE-2-EPIMERASE"/>
    <property type="match status" value="1"/>
</dbReference>
<protein>
    <submittedName>
        <fullName evidence="3">AGE family epimerase/isomerase</fullName>
    </submittedName>
</protein>
<dbReference type="InterPro" id="IPR010819">
    <property type="entry name" value="AGE/CE"/>
</dbReference>
<evidence type="ECO:0000256" key="2">
    <source>
        <dbReference type="ARBA" id="ARBA00023235"/>
    </source>
</evidence>
<evidence type="ECO:0000313" key="4">
    <source>
        <dbReference type="Proteomes" id="UP001597120"/>
    </source>
</evidence>
<accession>A0ABW3DG20</accession>
<keyword evidence="4" id="KW-1185">Reference proteome</keyword>
<gene>
    <name evidence="3" type="ORF">ACFQ03_24065</name>
</gene>
<keyword evidence="2" id="KW-0413">Isomerase</keyword>
<comment type="caution">
    <text evidence="3">The sequence shown here is derived from an EMBL/GenBank/DDBJ whole genome shotgun (WGS) entry which is preliminary data.</text>
</comment>
<dbReference type="SUPFAM" id="SSF48208">
    <property type="entry name" value="Six-hairpin glycosidases"/>
    <property type="match status" value="1"/>
</dbReference>
<dbReference type="RefSeq" id="WP_379291489.1">
    <property type="nucleotide sequence ID" value="NZ_JBHTIU010000103.1"/>
</dbReference>
<evidence type="ECO:0000256" key="1">
    <source>
        <dbReference type="ARBA" id="ARBA00008558"/>
    </source>
</evidence>
<comment type="similarity">
    <text evidence="1">Belongs to the N-acylglucosamine 2-epimerase family.</text>
</comment>
<dbReference type="Gene3D" id="1.50.10.10">
    <property type="match status" value="1"/>
</dbReference>
<name>A0ABW3DG20_9BACL</name>
<dbReference type="EMBL" id="JBHTIU010000103">
    <property type="protein sequence ID" value="MFD0872200.1"/>
    <property type="molecule type" value="Genomic_DNA"/>
</dbReference>